<evidence type="ECO:0000313" key="3">
    <source>
        <dbReference type="Proteomes" id="UP000479226"/>
    </source>
</evidence>
<comment type="caution">
    <text evidence="2">The sequence shown here is derived from an EMBL/GenBank/DDBJ whole genome shotgun (WGS) entry which is preliminary data.</text>
</comment>
<feature type="transmembrane region" description="Helical" evidence="1">
    <location>
        <begin position="44"/>
        <end position="66"/>
    </location>
</feature>
<protein>
    <submittedName>
        <fullName evidence="2">Uncharacterized protein</fullName>
    </submittedName>
</protein>
<keyword evidence="1" id="KW-1133">Transmembrane helix</keyword>
<accession>A0ABX0DCC0</accession>
<sequence length="74" mass="8163">MSNGSYRRENNLAQSVIMFVIFFGLFVGGIFAMSFWSLETPEHAFIPGIIAFACVFLALVIPLTWIGRSDSAGE</sequence>
<keyword evidence="1" id="KW-0812">Transmembrane</keyword>
<reference evidence="2 3" key="1">
    <citation type="submission" date="2020-02" db="EMBL/GenBank/DDBJ databases">
        <title>Genome sequence of the type strain DSM 27180 of Arthrobacter silviterrae.</title>
        <authorList>
            <person name="Gao J."/>
            <person name="Sun J."/>
        </authorList>
    </citation>
    <scope>NUCLEOTIDE SEQUENCE [LARGE SCALE GENOMIC DNA]</scope>
    <source>
        <strain evidence="2 3">DSM 27180</strain>
    </source>
</reference>
<feature type="transmembrane region" description="Helical" evidence="1">
    <location>
        <begin position="12"/>
        <end position="38"/>
    </location>
</feature>
<evidence type="ECO:0000313" key="2">
    <source>
        <dbReference type="EMBL" id="NGN83460.1"/>
    </source>
</evidence>
<dbReference type="EMBL" id="JAAKZI010000011">
    <property type="protein sequence ID" value="NGN83460.1"/>
    <property type="molecule type" value="Genomic_DNA"/>
</dbReference>
<proteinExistence type="predicted"/>
<evidence type="ECO:0000256" key="1">
    <source>
        <dbReference type="SAM" id="Phobius"/>
    </source>
</evidence>
<organism evidence="2 3">
    <name type="scientific">Arthrobacter silviterrae</name>
    <dbReference type="NCBI Taxonomy" id="2026658"/>
    <lineage>
        <taxon>Bacteria</taxon>
        <taxon>Bacillati</taxon>
        <taxon>Actinomycetota</taxon>
        <taxon>Actinomycetes</taxon>
        <taxon>Micrococcales</taxon>
        <taxon>Micrococcaceae</taxon>
        <taxon>Arthrobacter</taxon>
    </lineage>
</organism>
<dbReference type="Proteomes" id="UP000479226">
    <property type="component" value="Unassembled WGS sequence"/>
</dbReference>
<dbReference type="RefSeq" id="WP_165181563.1">
    <property type="nucleotide sequence ID" value="NZ_JAAKZI010000011.1"/>
</dbReference>
<keyword evidence="1" id="KW-0472">Membrane</keyword>
<gene>
    <name evidence="2" type="ORF">G6N77_08315</name>
</gene>
<keyword evidence="3" id="KW-1185">Reference proteome</keyword>
<name>A0ABX0DCC0_9MICC</name>